<dbReference type="EMBL" id="RXGB01001837">
    <property type="protein sequence ID" value="TMW97326.1"/>
    <property type="molecule type" value="Genomic_DNA"/>
</dbReference>
<proteinExistence type="predicted"/>
<accession>A0A6N2BQH9</accession>
<dbReference type="AlphaFoldDB" id="A0A6N2BQH9"/>
<dbReference type="SUPFAM" id="SSF101447">
    <property type="entry name" value="Formin homology 2 domain (FH2 domain)"/>
    <property type="match status" value="1"/>
</dbReference>
<sequence>MYPLMNSNGYNQFVTNKPLDNNNNNASSQSYSYPHLLPYGYGMPPPPPPPPPPSQPYGSPDGSSVYIQRAPIGITKHMEETTWSTNIFACGRDPKNCLTTCVCPCITSGQIAEIVSEGRTSCMEGVIINMLLCCLCCITPLYTFYYRVKLRRKFKLEGNECLDFLIHTLCCCCALCQEYRELHRQGFDPALGWAENIERQSHAVAVFTITPPPVQEAMKR</sequence>
<organism evidence="2">
    <name type="scientific">Solanum chilense</name>
    <name type="common">Tomato</name>
    <name type="synonym">Lycopersicon chilense</name>
    <dbReference type="NCBI Taxonomy" id="4083"/>
    <lineage>
        <taxon>Eukaryota</taxon>
        <taxon>Viridiplantae</taxon>
        <taxon>Streptophyta</taxon>
        <taxon>Embryophyta</taxon>
        <taxon>Tracheophyta</taxon>
        <taxon>Spermatophyta</taxon>
        <taxon>Magnoliopsida</taxon>
        <taxon>eudicotyledons</taxon>
        <taxon>Gunneridae</taxon>
        <taxon>Pentapetalae</taxon>
        <taxon>asterids</taxon>
        <taxon>lamiids</taxon>
        <taxon>Solanales</taxon>
        <taxon>Solanaceae</taxon>
        <taxon>Solanoideae</taxon>
        <taxon>Solaneae</taxon>
        <taxon>Solanum</taxon>
        <taxon>Solanum subgen. Lycopersicon</taxon>
    </lineage>
</organism>
<protein>
    <recommendedName>
        <fullName evidence="3">Cell number regulator 1</fullName>
    </recommendedName>
</protein>
<keyword evidence="1" id="KW-0812">Transmembrane</keyword>
<keyword evidence="1" id="KW-1133">Transmembrane helix</keyword>
<name>A0A6N2BQH9_SOLCI</name>
<reference evidence="2" key="1">
    <citation type="submission" date="2019-05" db="EMBL/GenBank/DDBJ databases">
        <title>The de novo reference genome and transcriptome assemblies of the wild tomato species Solanum chilense.</title>
        <authorList>
            <person name="Stam R."/>
            <person name="Nosenko T."/>
            <person name="Hoerger A.C."/>
            <person name="Stephan W."/>
            <person name="Seidel M.A."/>
            <person name="Kuhn J.M.M."/>
            <person name="Haberer G."/>
            <person name="Tellier A."/>
        </authorList>
    </citation>
    <scope>NUCLEOTIDE SEQUENCE</scope>
    <source>
        <tissue evidence="2">Mature leaves</tissue>
    </source>
</reference>
<dbReference type="Pfam" id="PF04749">
    <property type="entry name" value="PLAC8"/>
    <property type="match status" value="1"/>
</dbReference>
<dbReference type="InterPro" id="IPR006461">
    <property type="entry name" value="PLAC_motif_containing"/>
</dbReference>
<dbReference type="PANTHER" id="PTHR15907">
    <property type="entry name" value="DUF614 FAMILY PROTEIN-RELATED"/>
    <property type="match status" value="1"/>
</dbReference>
<dbReference type="NCBIfam" id="TIGR01571">
    <property type="entry name" value="A_thal_Cys_rich"/>
    <property type="match status" value="1"/>
</dbReference>
<feature type="transmembrane region" description="Helical" evidence="1">
    <location>
        <begin position="126"/>
        <end position="145"/>
    </location>
</feature>
<comment type="caution">
    <text evidence="2">The sequence shown here is derived from an EMBL/GenBank/DDBJ whole genome shotgun (WGS) entry which is preliminary data.</text>
</comment>
<gene>
    <name evidence="2" type="ORF">EJD97_005737</name>
</gene>
<evidence type="ECO:0000313" key="2">
    <source>
        <dbReference type="EMBL" id="TMW97326.1"/>
    </source>
</evidence>
<evidence type="ECO:0000256" key="1">
    <source>
        <dbReference type="SAM" id="Phobius"/>
    </source>
</evidence>
<keyword evidence="1" id="KW-0472">Membrane</keyword>
<evidence type="ECO:0008006" key="3">
    <source>
        <dbReference type="Google" id="ProtNLM"/>
    </source>
</evidence>